<evidence type="ECO:0000256" key="5">
    <source>
        <dbReference type="ARBA" id="ARBA00023014"/>
    </source>
</evidence>
<dbReference type="SUPFAM" id="SSF102114">
    <property type="entry name" value="Radical SAM enzymes"/>
    <property type="match status" value="1"/>
</dbReference>
<dbReference type="EMBL" id="JACSDI010000001">
    <property type="protein sequence ID" value="MCG9962427.1"/>
    <property type="molecule type" value="Genomic_DNA"/>
</dbReference>
<protein>
    <submittedName>
        <fullName evidence="7">Radical SAM protein</fullName>
    </submittedName>
</protein>
<comment type="cofactor">
    <cofactor evidence="1">
        <name>[4Fe-4S] cluster</name>
        <dbReference type="ChEBI" id="CHEBI:49883"/>
    </cofactor>
</comment>
<evidence type="ECO:0000256" key="1">
    <source>
        <dbReference type="ARBA" id="ARBA00001966"/>
    </source>
</evidence>
<evidence type="ECO:0000256" key="2">
    <source>
        <dbReference type="ARBA" id="ARBA00022691"/>
    </source>
</evidence>
<evidence type="ECO:0000256" key="3">
    <source>
        <dbReference type="ARBA" id="ARBA00022723"/>
    </source>
</evidence>
<dbReference type="PANTHER" id="PTHR11228">
    <property type="entry name" value="RADICAL SAM DOMAIN PROTEIN"/>
    <property type="match status" value="1"/>
</dbReference>
<organism evidence="7 8">
    <name type="scientific">Shewanella cutis</name>
    <dbReference type="NCBI Taxonomy" id="2766780"/>
    <lineage>
        <taxon>Bacteria</taxon>
        <taxon>Pseudomonadati</taxon>
        <taxon>Pseudomonadota</taxon>
        <taxon>Gammaproteobacteria</taxon>
        <taxon>Alteromonadales</taxon>
        <taxon>Shewanellaceae</taxon>
        <taxon>Shewanella</taxon>
    </lineage>
</organism>
<evidence type="ECO:0000313" key="8">
    <source>
        <dbReference type="Proteomes" id="UP000829384"/>
    </source>
</evidence>
<keyword evidence="3" id="KW-0479">Metal-binding</keyword>
<sequence>MYQQSPNIITILPTYRCTAACKECCFESNPNLKSRLSRTDILEIIDTGCTSFPDLKMIVFSGGECFTLKSDLYAGIQAATLNGKMSRCVTNGYWGNTLSNARTIAEKLKDAGLSEINFSTGVDHQEHVPLSSVINAVQACAELGIWTMITIEKDTETSSCRETINTNPLILELLSNRKLMLQNNTWMPFKLDYVDRGVQIHQDDLMQGCEQIFNNLVVTPHGRISGCCGLTFEHIPEMKLGSIGDKDALRKAYDEQLNDFLKIWIKVDGPTSIIEQLMGSGYIENSIGTVSHNCQSCVYLHKKPEIVSALKENYEKYMSNVLIKYHASEFVSKKYSKDKLVMKEIR</sequence>
<feature type="domain" description="Radical SAM core" evidence="6">
    <location>
        <begin position="12"/>
        <end position="119"/>
    </location>
</feature>
<dbReference type="InterPro" id="IPR013785">
    <property type="entry name" value="Aldolase_TIM"/>
</dbReference>
<dbReference type="Pfam" id="PF04055">
    <property type="entry name" value="Radical_SAM"/>
    <property type="match status" value="1"/>
</dbReference>
<evidence type="ECO:0000256" key="4">
    <source>
        <dbReference type="ARBA" id="ARBA00023004"/>
    </source>
</evidence>
<dbReference type="PANTHER" id="PTHR11228:SF34">
    <property type="entry name" value="TUNGSTEN-CONTAINING ALDEHYDE FERREDOXIN OXIDOREDUCTASE COFACTOR MODIFYING PROTEIN"/>
    <property type="match status" value="1"/>
</dbReference>
<reference evidence="7 8" key="1">
    <citation type="submission" date="2020-08" db="EMBL/GenBank/DDBJ databases">
        <title>Whole genome sequence of Shewanella sp strain PS-2.</title>
        <authorList>
            <person name="Das S.K."/>
        </authorList>
    </citation>
    <scope>NUCLEOTIDE SEQUENCE [LARGE SCALE GENOMIC DNA]</scope>
    <source>
        <strain evidence="7 8">PS-2</strain>
    </source>
</reference>
<name>A0ABS9QQ02_9GAMM</name>
<accession>A0ABS9QQ02</accession>
<dbReference type="RefSeq" id="WP_240129231.1">
    <property type="nucleotide sequence ID" value="NZ_JACSDI010000001.1"/>
</dbReference>
<gene>
    <name evidence="7" type="ORF">H9J30_00525</name>
</gene>
<keyword evidence="8" id="KW-1185">Reference proteome</keyword>
<keyword evidence="4" id="KW-0408">Iron</keyword>
<comment type="caution">
    <text evidence="7">The sequence shown here is derived from an EMBL/GenBank/DDBJ whole genome shotgun (WGS) entry which is preliminary data.</text>
</comment>
<keyword evidence="5" id="KW-0411">Iron-sulfur</keyword>
<evidence type="ECO:0000259" key="6">
    <source>
        <dbReference type="Pfam" id="PF04055"/>
    </source>
</evidence>
<proteinExistence type="predicted"/>
<dbReference type="InterPro" id="IPR050377">
    <property type="entry name" value="Radical_SAM_PqqE_MftC-like"/>
</dbReference>
<dbReference type="CDD" id="cd01335">
    <property type="entry name" value="Radical_SAM"/>
    <property type="match status" value="1"/>
</dbReference>
<evidence type="ECO:0000313" key="7">
    <source>
        <dbReference type="EMBL" id="MCG9962427.1"/>
    </source>
</evidence>
<dbReference type="InterPro" id="IPR058240">
    <property type="entry name" value="rSAM_sf"/>
</dbReference>
<dbReference type="Gene3D" id="3.20.20.70">
    <property type="entry name" value="Aldolase class I"/>
    <property type="match status" value="1"/>
</dbReference>
<dbReference type="Proteomes" id="UP000829384">
    <property type="component" value="Unassembled WGS sequence"/>
</dbReference>
<dbReference type="InterPro" id="IPR007197">
    <property type="entry name" value="rSAM"/>
</dbReference>
<keyword evidence="2" id="KW-0949">S-adenosyl-L-methionine</keyword>